<keyword evidence="2" id="KW-1003">Cell membrane</keyword>
<dbReference type="GO" id="GO:0006508">
    <property type="term" value="P:proteolysis"/>
    <property type="evidence" value="ECO:0007669"/>
    <property type="project" value="UniProtKB-KW"/>
</dbReference>
<dbReference type="InterPro" id="IPR050083">
    <property type="entry name" value="HtpX_protease"/>
</dbReference>
<dbReference type="GO" id="GO:0005886">
    <property type="term" value="C:plasma membrane"/>
    <property type="evidence" value="ECO:0007669"/>
    <property type="project" value="UniProtKB-SubCell"/>
</dbReference>
<evidence type="ECO:0000256" key="7">
    <source>
        <dbReference type="ARBA" id="ARBA00022833"/>
    </source>
</evidence>
<evidence type="ECO:0000256" key="9">
    <source>
        <dbReference type="ARBA" id="ARBA00023049"/>
    </source>
</evidence>
<comment type="caution">
    <text evidence="14">The sequence shown here is derived from an EMBL/GenBank/DDBJ whole genome shotgun (WGS) entry which is preliminary data.</text>
</comment>
<comment type="similarity">
    <text evidence="11">Belongs to the peptidase M48 family.</text>
</comment>
<keyword evidence="8 12" id="KW-1133">Transmembrane helix</keyword>
<evidence type="ECO:0000256" key="8">
    <source>
        <dbReference type="ARBA" id="ARBA00022989"/>
    </source>
</evidence>
<dbReference type="AlphaFoldDB" id="A0A947GDY6"/>
<evidence type="ECO:0000256" key="3">
    <source>
        <dbReference type="ARBA" id="ARBA00022670"/>
    </source>
</evidence>
<proteinExistence type="inferred from homology"/>
<dbReference type="GO" id="GO:0046872">
    <property type="term" value="F:metal ion binding"/>
    <property type="evidence" value="ECO:0007669"/>
    <property type="project" value="UniProtKB-KW"/>
</dbReference>
<keyword evidence="5" id="KW-0479">Metal-binding</keyword>
<keyword evidence="4 12" id="KW-0812">Transmembrane</keyword>
<feature type="domain" description="Peptidase M48" evidence="13">
    <location>
        <begin position="71"/>
        <end position="255"/>
    </location>
</feature>
<evidence type="ECO:0000256" key="6">
    <source>
        <dbReference type="ARBA" id="ARBA00022801"/>
    </source>
</evidence>
<keyword evidence="9 11" id="KW-0482">Metalloprotease</keyword>
<dbReference type="PANTHER" id="PTHR43221">
    <property type="entry name" value="PROTEASE HTPX"/>
    <property type="match status" value="1"/>
</dbReference>
<evidence type="ECO:0000313" key="14">
    <source>
        <dbReference type="EMBL" id="MBT9293103.1"/>
    </source>
</evidence>
<dbReference type="EMBL" id="JAHHZF010000020">
    <property type="protein sequence ID" value="MBT9293103.1"/>
    <property type="molecule type" value="Genomic_DNA"/>
</dbReference>
<gene>
    <name evidence="14" type="ORF">KL771_26820</name>
</gene>
<evidence type="ECO:0000256" key="4">
    <source>
        <dbReference type="ARBA" id="ARBA00022692"/>
    </source>
</evidence>
<reference evidence="14 15" key="1">
    <citation type="submission" date="2021-06" db="EMBL/GenBank/DDBJ databases">
        <authorList>
            <person name="Grouzdev D.S."/>
            <person name="Koziaeva V."/>
        </authorList>
    </citation>
    <scope>NUCLEOTIDE SEQUENCE [LARGE SCALE GENOMIC DNA]</scope>
    <source>
        <strain evidence="14 15">22</strain>
    </source>
</reference>
<evidence type="ECO:0000256" key="2">
    <source>
        <dbReference type="ARBA" id="ARBA00022475"/>
    </source>
</evidence>
<evidence type="ECO:0000256" key="11">
    <source>
        <dbReference type="RuleBase" id="RU003983"/>
    </source>
</evidence>
<keyword evidence="10 12" id="KW-0472">Membrane</keyword>
<dbReference type="InterPro" id="IPR001915">
    <property type="entry name" value="Peptidase_M48"/>
</dbReference>
<evidence type="ECO:0000256" key="10">
    <source>
        <dbReference type="ARBA" id="ARBA00023136"/>
    </source>
</evidence>
<dbReference type="Gene3D" id="3.30.2010.10">
    <property type="entry name" value="Metalloproteases ('zincins'), catalytic domain"/>
    <property type="match status" value="1"/>
</dbReference>
<keyword evidence="7 11" id="KW-0862">Zinc</keyword>
<feature type="transmembrane region" description="Helical" evidence="12">
    <location>
        <begin position="7"/>
        <end position="26"/>
    </location>
</feature>
<comment type="cofactor">
    <cofactor evidence="11">
        <name>Zn(2+)</name>
        <dbReference type="ChEBI" id="CHEBI:29105"/>
    </cofactor>
    <text evidence="11">Binds 1 zinc ion per subunit.</text>
</comment>
<dbReference type="RefSeq" id="WP_261971601.1">
    <property type="nucleotide sequence ID" value="NZ_JAHHZF010000020.1"/>
</dbReference>
<keyword evidence="6 11" id="KW-0378">Hydrolase</keyword>
<keyword evidence="15" id="KW-1185">Reference proteome</keyword>
<organism evidence="14 15">
    <name type="scientific">Prosthecodimorpha staleyi</name>
    <dbReference type="NCBI Taxonomy" id="2840188"/>
    <lineage>
        <taxon>Bacteria</taxon>
        <taxon>Pseudomonadati</taxon>
        <taxon>Pseudomonadota</taxon>
        <taxon>Alphaproteobacteria</taxon>
        <taxon>Hyphomicrobiales</taxon>
        <taxon>Ancalomicrobiaceae</taxon>
        <taxon>Prosthecodimorpha</taxon>
    </lineage>
</organism>
<evidence type="ECO:0000256" key="1">
    <source>
        <dbReference type="ARBA" id="ARBA00004651"/>
    </source>
</evidence>
<evidence type="ECO:0000256" key="12">
    <source>
        <dbReference type="SAM" id="Phobius"/>
    </source>
</evidence>
<evidence type="ECO:0000313" key="15">
    <source>
        <dbReference type="Proteomes" id="UP000766595"/>
    </source>
</evidence>
<sequence length="285" mass="31491">MLVLSAWLGVFVGGIFIGLTAGPFIALGWMFHGLWAVPLFGLFFGALGARGARSAILRSTGTKLLPPDHPVSRMVVQLARQVNLPPPAVGIYPDRDLNAFAAGYDPSGAVVAFTQGLIDQATPRELIAIAAHEVAHIANRDIRRLQFAMSFQNALTWYLAFSMHLQGFMRWMLSTLGEMLVLRLSRQREYWADATAAALIGKEPMIDALRRLGDDPVEPRSNRLAYSRLMIRSNPAEVFSTHPTIANRIRALQDETFLRRLPYMRAAGQPRAPHPVPAARRTIGT</sequence>
<dbReference type="EC" id="3.4.24.-" evidence="14"/>
<feature type="transmembrane region" description="Helical" evidence="12">
    <location>
        <begin position="32"/>
        <end position="49"/>
    </location>
</feature>
<dbReference type="Pfam" id="PF01435">
    <property type="entry name" value="Peptidase_M48"/>
    <property type="match status" value="1"/>
</dbReference>
<protein>
    <submittedName>
        <fullName evidence="14">M48 family metalloprotease</fullName>
        <ecNumber evidence="14">3.4.24.-</ecNumber>
    </submittedName>
</protein>
<dbReference type="Proteomes" id="UP000766595">
    <property type="component" value="Unassembled WGS sequence"/>
</dbReference>
<accession>A0A947GDY6</accession>
<keyword evidence="3 11" id="KW-0645">Protease</keyword>
<dbReference type="GO" id="GO:0004222">
    <property type="term" value="F:metalloendopeptidase activity"/>
    <property type="evidence" value="ECO:0007669"/>
    <property type="project" value="InterPro"/>
</dbReference>
<evidence type="ECO:0000256" key="5">
    <source>
        <dbReference type="ARBA" id="ARBA00022723"/>
    </source>
</evidence>
<evidence type="ECO:0000259" key="13">
    <source>
        <dbReference type="Pfam" id="PF01435"/>
    </source>
</evidence>
<dbReference type="PANTHER" id="PTHR43221:SF1">
    <property type="entry name" value="PROTEASE HTPX"/>
    <property type="match status" value="1"/>
</dbReference>
<comment type="subcellular location">
    <subcellularLocation>
        <location evidence="1">Cell membrane</location>
        <topology evidence="1">Multi-pass membrane protein</topology>
    </subcellularLocation>
</comment>
<name>A0A947GDY6_9HYPH</name>